<dbReference type="Pfam" id="PF13155">
    <property type="entry name" value="Toprim_2"/>
    <property type="match status" value="1"/>
</dbReference>
<dbReference type="OrthoDB" id="8536512at2"/>
<dbReference type="EMBL" id="SZQL01000015">
    <property type="protein sequence ID" value="TKK66362.1"/>
    <property type="molecule type" value="Genomic_DNA"/>
</dbReference>
<accession>A0A4U3KVJ6</accession>
<organism evidence="2 3">
    <name type="scientific">Ilyomonas limi</name>
    <dbReference type="NCBI Taxonomy" id="2575867"/>
    <lineage>
        <taxon>Bacteria</taxon>
        <taxon>Pseudomonadati</taxon>
        <taxon>Bacteroidota</taxon>
        <taxon>Chitinophagia</taxon>
        <taxon>Chitinophagales</taxon>
        <taxon>Chitinophagaceae</taxon>
        <taxon>Ilyomonas</taxon>
    </lineage>
</organism>
<dbReference type="Gene3D" id="3.90.580.10">
    <property type="entry name" value="Zinc finger, CHC2-type domain"/>
    <property type="match status" value="1"/>
</dbReference>
<comment type="caution">
    <text evidence="2">The sequence shown here is derived from an EMBL/GenBank/DDBJ whole genome shotgun (WGS) entry which is preliminary data.</text>
</comment>
<protein>
    <submittedName>
        <fullName evidence="2">DNA primase</fullName>
    </submittedName>
</protein>
<dbReference type="AlphaFoldDB" id="A0A4U3KVJ6"/>
<feature type="domain" description="Zinc finger CHC2-type" evidence="1">
    <location>
        <begin position="42"/>
        <end position="94"/>
    </location>
</feature>
<evidence type="ECO:0000259" key="1">
    <source>
        <dbReference type="SMART" id="SM00400"/>
    </source>
</evidence>
<name>A0A4U3KVJ6_9BACT</name>
<dbReference type="GO" id="GO:0003899">
    <property type="term" value="F:DNA-directed RNA polymerase activity"/>
    <property type="evidence" value="ECO:0007669"/>
    <property type="project" value="InterPro"/>
</dbReference>
<dbReference type="Gene3D" id="3.40.1360.10">
    <property type="match status" value="1"/>
</dbReference>
<proteinExistence type="predicted"/>
<dbReference type="Pfam" id="PF01807">
    <property type="entry name" value="Zn_ribbon_DnaG"/>
    <property type="match status" value="1"/>
</dbReference>
<dbReference type="Proteomes" id="UP000305848">
    <property type="component" value="Unassembled WGS sequence"/>
</dbReference>
<evidence type="ECO:0000313" key="3">
    <source>
        <dbReference type="Proteomes" id="UP000305848"/>
    </source>
</evidence>
<dbReference type="GO" id="GO:0008270">
    <property type="term" value="F:zinc ion binding"/>
    <property type="evidence" value="ECO:0007669"/>
    <property type="project" value="InterPro"/>
</dbReference>
<sequence length="317" mass="36983">MWTMNISNKPLTCAEVKSRDMVDYLASLGFEPKRISRQHYWYISPFRNERTASFKVNRALNKWYDFGEGRGGNLIDFGVLYFKCSVSEFLKQLPLTSLQHQPHILPPERQKLEEGLITILKVEKLSSPVLFHYLKHRKIDSEVAQSFCKEVMFELYKKKYYAIGFKNDANGYELRNQFFKGSSQPKGITTIEGKEQKLVVFEGFFDFLSYLTIYKYSAYLIEDCLILNSLSFLNKAKPLLKNYNQVHLFLDRDTKGQNCTLELLLLGSHIQDESHLYHRNKDLNEWLMNFGIPKNLAPQTNCNNIQQTTENSIGQPD</sequence>
<dbReference type="GO" id="GO:0006260">
    <property type="term" value="P:DNA replication"/>
    <property type="evidence" value="ECO:0007669"/>
    <property type="project" value="InterPro"/>
</dbReference>
<dbReference type="InterPro" id="IPR002694">
    <property type="entry name" value="Znf_CHC2"/>
</dbReference>
<dbReference type="SUPFAM" id="SSF57783">
    <property type="entry name" value="Zinc beta-ribbon"/>
    <property type="match status" value="1"/>
</dbReference>
<keyword evidence="3" id="KW-1185">Reference proteome</keyword>
<dbReference type="SUPFAM" id="SSF56731">
    <property type="entry name" value="DNA primase core"/>
    <property type="match status" value="1"/>
</dbReference>
<dbReference type="GO" id="GO:0003677">
    <property type="term" value="F:DNA binding"/>
    <property type="evidence" value="ECO:0007669"/>
    <property type="project" value="InterPro"/>
</dbReference>
<dbReference type="SMART" id="SM00400">
    <property type="entry name" value="ZnF_CHCC"/>
    <property type="match status" value="1"/>
</dbReference>
<reference evidence="2 3" key="1">
    <citation type="submission" date="2019-05" db="EMBL/GenBank/DDBJ databases">
        <title>Panacibacter sp. strain 17mud1-8 Genome sequencing and assembly.</title>
        <authorList>
            <person name="Chhetri G."/>
        </authorList>
    </citation>
    <scope>NUCLEOTIDE SEQUENCE [LARGE SCALE GENOMIC DNA]</scope>
    <source>
        <strain evidence="2 3">17mud1-8</strain>
    </source>
</reference>
<gene>
    <name evidence="2" type="ORF">FC093_17425</name>
</gene>
<dbReference type="InterPro" id="IPR036977">
    <property type="entry name" value="DNA_primase_Znf_CHC2"/>
</dbReference>
<evidence type="ECO:0000313" key="2">
    <source>
        <dbReference type="EMBL" id="TKK66362.1"/>
    </source>
</evidence>